<dbReference type="CDD" id="cd14279">
    <property type="entry name" value="CUE"/>
    <property type="match status" value="1"/>
</dbReference>
<dbReference type="Gene3D" id="3.30.1370.110">
    <property type="match status" value="1"/>
</dbReference>
<sequence length="416" mass="45138">MSAPRPPDDADGAVADNNRKKLLAEFGPFLDESLIILIANERDLVTDYEEIRTVLNQLAEPASAEAATGFDASGLSSAAEIEGLLLDETATSGNGADSSAEYATTISEYSDRSENQRLTEETNLSDEQKIQELRLVFEGRWRDHTITYMLKQNGGNLERAFDELLNRQYLEDSGCLPKGVDGFFTPDEDRQPSKGKGGRAKGNAKSKKQIVAVKYNAVSPTVDNGELEGAKDFATPASPRGARVLQRLPPQPLAPLPASARSIQPSPVSSPAYADLGASHLRAAAALRRMGPLGRQGAVVYTERAREERGAFTAHASRAAEAHVTQQSTATKLDLHGVYVMDGVRIAKQRVWNWWNNLGEDRKALARRDGFTVVTGVGKHSVGGVSRLRQAVGAYLRNDGWRVETLTGSFYVTGRA</sequence>
<dbReference type="PROSITE" id="PS50828">
    <property type="entry name" value="SMR"/>
    <property type="match status" value="1"/>
</dbReference>
<evidence type="ECO:0000313" key="4">
    <source>
        <dbReference type="Proteomes" id="UP001303115"/>
    </source>
</evidence>
<dbReference type="PANTHER" id="PTHR46535:SF1">
    <property type="entry name" value="NEDD4-BINDING PROTEIN 2"/>
    <property type="match status" value="1"/>
</dbReference>
<dbReference type="InterPro" id="IPR002625">
    <property type="entry name" value="Smr_dom"/>
</dbReference>
<evidence type="ECO:0000313" key="3">
    <source>
        <dbReference type="EMBL" id="KAK4038218.1"/>
    </source>
</evidence>
<reference evidence="4" key="1">
    <citation type="journal article" date="2023" name="Mol. Phylogenet. Evol.">
        <title>Genome-scale phylogeny and comparative genomics of the fungal order Sordariales.</title>
        <authorList>
            <person name="Hensen N."/>
            <person name="Bonometti L."/>
            <person name="Westerberg I."/>
            <person name="Brannstrom I.O."/>
            <person name="Guillou S."/>
            <person name="Cros-Aarteil S."/>
            <person name="Calhoun S."/>
            <person name="Haridas S."/>
            <person name="Kuo A."/>
            <person name="Mondo S."/>
            <person name="Pangilinan J."/>
            <person name="Riley R."/>
            <person name="LaButti K."/>
            <person name="Andreopoulos B."/>
            <person name="Lipzen A."/>
            <person name="Chen C."/>
            <person name="Yan M."/>
            <person name="Daum C."/>
            <person name="Ng V."/>
            <person name="Clum A."/>
            <person name="Steindorff A."/>
            <person name="Ohm R.A."/>
            <person name="Martin F."/>
            <person name="Silar P."/>
            <person name="Natvig D.O."/>
            <person name="Lalanne C."/>
            <person name="Gautier V."/>
            <person name="Ament-Velasquez S.L."/>
            <person name="Kruys A."/>
            <person name="Hutchinson M.I."/>
            <person name="Powell A.J."/>
            <person name="Barry K."/>
            <person name="Miller A.N."/>
            <person name="Grigoriev I.V."/>
            <person name="Debuchy R."/>
            <person name="Gladieux P."/>
            <person name="Hiltunen Thoren M."/>
            <person name="Johannesson H."/>
        </authorList>
    </citation>
    <scope>NUCLEOTIDE SEQUENCE [LARGE SCALE GENOMIC DNA]</scope>
    <source>
        <strain evidence="4">CBS 284.82</strain>
    </source>
</reference>
<evidence type="ECO:0000259" key="2">
    <source>
        <dbReference type="PROSITE" id="PS50828"/>
    </source>
</evidence>
<dbReference type="GO" id="GO:0004519">
    <property type="term" value="F:endonuclease activity"/>
    <property type="evidence" value="ECO:0007669"/>
    <property type="project" value="TreeGrafter"/>
</dbReference>
<protein>
    <recommendedName>
        <fullName evidence="2">Smr domain-containing protein</fullName>
    </recommendedName>
</protein>
<comment type="caution">
    <text evidence="3">The sequence shown here is derived from an EMBL/GenBank/DDBJ whole genome shotgun (WGS) entry which is preliminary data.</text>
</comment>
<dbReference type="Proteomes" id="UP001303115">
    <property type="component" value="Unassembled WGS sequence"/>
</dbReference>
<feature type="region of interest" description="Disordered" evidence="1">
    <location>
        <begin position="181"/>
        <end position="206"/>
    </location>
</feature>
<proteinExistence type="predicted"/>
<dbReference type="PANTHER" id="PTHR46535">
    <property type="entry name" value="NEDD4-BINDING PROTEIN 2"/>
    <property type="match status" value="1"/>
</dbReference>
<name>A0AAN6PDV1_9PEZI</name>
<feature type="compositionally biased region" description="Basic residues" evidence="1">
    <location>
        <begin position="196"/>
        <end position="206"/>
    </location>
</feature>
<accession>A0AAN6PDV1</accession>
<feature type="domain" description="Smr" evidence="2">
    <location>
        <begin position="333"/>
        <end position="416"/>
    </location>
</feature>
<gene>
    <name evidence="3" type="ORF">C8A01DRAFT_37861</name>
</gene>
<keyword evidence="4" id="KW-1185">Reference proteome</keyword>
<dbReference type="SMART" id="SM00463">
    <property type="entry name" value="SMR"/>
    <property type="match status" value="1"/>
</dbReference>
<dbReference type="InterPro" id="IPR036063">
    <property type="entry name" value="Smr_dom_sf"/>
</dbReference>
<dbReference type="AlphaFoldDB" id="A0AAN6PDV1"/>
<dbReference type="EMBL" id="MU854436">
    <property type="protein sequence ID" value="KAK4038218.1"/>
    <property type="molecule type" value="Genomic_DNA"/>
</dbReference>
<dbReference type="GO" id="GO:0005634">
    <property type="term" value="C:nucleus"/>
    <property type="evidence" value="ECO:0007669"/>
    <property type="project" value="TreeGrafter"/>
</dbReference>
<evidence type="ECO:0000256" key="1">
    <source>
        <dbReference type="SAM" id="MobiDB-lite"/>
    </source>
</evidence>
<dbReference type="SUPFAM" id="SSF160443">
    <property type="entry name" value="SMR domain-like"/>
    <property type="match status" value="1"/>
</dbReference>
<dbReference type="InterPro" id="IPR052772">
    <property type="entry name" value="Endo/PolyKinase_Domain-Protein"/>
</dbReference>
<organism evidence="3 4">
    <name type="scientific">Parachaetomium inaequale</name>
    <dbReference type="NCBI Taxonomy" id="2588326"/>
    <lineage>
        <taxon>Eukaryota</taxon>
        <taxon>Fungi</taxon>
        <taxon>Dikarya</taxon>
        <taxon>Ascomycota</taxon>
        <taxon>Pezizomycotina</taxon>
        <taxon>Sordariomycetes</taxon>
        <taxon>Sordariomycetidae</taxon>
        <taxon>Sordariales</taxon>
        <taxon>Chaetomiaceae</taxon>
        <taxon>Parachaetomium</taxon>
    </lineage>
</organism>